<dbReference type="EMBL" id="CP011801">
    <property type="protein sequence ID" value="ALA56703.1"/>
    <property type="molecule type" value="Genomic_DNA"/>
</dbReference>
<dbReference type="STRING" id="42253.NITMOv2_0264"/>
<keyword evidence="2" id="KW-0732">Signal</keyword>
<reference evidence="3 4" key="1">
    <citation type="journal article" date="2015" name="Proc. Natl. Acad. Sci. U.S.A.">
        <title>Expanded metabolic versatility of ubiquitous nitrite-oxidizing bacteria from the genus Nitrospira.</title>
        <authorList>
            <person name="Koch H."/>
            <person name="Lucker S."/>
            <person name="Albertsen M."/>
            <person name="Kitzinger K."/>
            <person name="Herbold C."/>
            <person name="Spieck E."/>
            <person name="Nielsen P.H."/>
            <person name="Wagner M."/>
            <person name="Daims H."/>
        </authorList>
    </citation>
    <scope>NUCLEOTIDE SEQUENCE [LARGE SCALE GENOMIC DNA]</scope>
    <source>
        <strain evidence="3 4">NSP M-1</strain>
    </source>
</reference>
<organism evidence="3 4">
    <name type="scientific">Nitrospira moscoviensis</name>
    <dbReference type="NCBI Taxonomy" id="42253"/>
    <lineage>
        <taxon>Bacteria</taxon>
        <taxon>Pseudomonadati</taxon>
        <taxon>Nitrospirota</taxon>
        <taxon>Nitrospiria</taxon>
        <taxon>Nitrospirales</taxon>
        <taxon>Nitrospiraceae</taxon>
        <taxon>Nitrospira</taxon>
    </lineage>
</organism>
<feature type="chain" id="PRO_5005476595" evidence="2">
    <location>
        <begin position="26"/>
        <end position="63"/>
    </location>
</feature>
<dbReference type="PATRIC" id="fig|42253.5.peg.256"/>
<evidence type="ECO:0000256" key="1">
    <source>
        <dbReference type="SAM" id="Phobius"/>
    </source>
</evidence>
<evidence type="ECO:0000313" key="4">
    <source>
        <dbReference type="Proteomes" id="UP000069205"/>
    </source>
</evidence>
<proteinExistence type="predicted"/>
<accession>A0A0K2G6X6</accession>
<feature type="signal peptide" evidence="2">
    <location>
        <begin position="1"/>
        <end position="25"/>
    </location>
</feature>
<evidence type="ECO:0000256" key="2">
    <source>
        <dbReference type="SAM" id="SignalP"/>
    </source>
</evidence>
<keyword evidence="4" id="KW-1185">Reference proteome</keyword>
<protein>
    <submittedName>
        <fullName evidence="3">Uncharacterized protein</fullName>
    </submittedName>
</protein>
<sequence length="63" mass="6640">MRKVLAQVGAIAVTLFLIAASQVSANAPAADGHVDYSGITGMYYTLIGLILAYGVYDTFLKKS</sequence>
<evidence type="ECO:0000313" key="3">
    <source>
        <dbReference type="EMBL" id="ALA56703.1"/>
    </source>
</evidence>
<keyword evidence="1" id="KW-0812">Transmembrane</keyword>
<keyword evidence="1" id="KW-0472">Membrane</keyword>
<name>A0A0K2G6X6_NITMO</name>
<gene>
    <name evidence="3" type="ORF">NITMOv2_0264</name>
</gene>
<dbReference type="KEGG" id="nmv:NITMOv2_0264"/>
<keyword evidence="1" id="KW-1133">Transmembrane helix</keyword>
<feature type="transmembrane region" description="Helical" evidence="1">
    <location>
        <begin position="41"/>
        <end position="60"/>
    </location>
</feature>
<dbReference type="OrthoDB" id="9814373at2"/>
<dbReference type="RefSeq" id="WP_145976127.1">
    <property type="nucleotide sequence ID" value="NZ_CP011801.1"/>
</dbReference>
<dbReference type="Proteomes" id="UP000069205">
    <property type="component" value="Chromosome"/>
</dbReference>
<dbReference type="AlphaFoldDB" id="A0A0K2G6X6"/>